<keyword evidence="6" id="KW-0804">Transcription</keyword>
<keyword evidence="9" id="KW-1185">Reference proteome</keyword>
<evidence type="ECO:0000256" key="1">
    <source>
        <dbReference type="ARBA" id="ARBA00005322"/>
    </source>
</evidence>
<dbReference type="Proteomes" id="UP001142078">
    <property type="component" value="Unassembled WGS sequence"/>
</dbReference>
<dbReference type="InterPro" id="IPR035890">
    <property type="entry name" value="Anti-sigma-28_factor_FlgM_sf"/>
</dbReference>
<dbReference type="SUPFAM" id="SSF101498">
    <property type="entry name" value="Anti-sigma factor FlgM"/>
    <property type="match status" value="1"/>
</dbReference>
<gene>
    <name evidence="8" type="primary">flgM</name>
    <name evidence="8" type="ORF">NSA23_11480</name>
</gene>
<reference evidence="8" key="1">
    <citation type="submission" date="2022-07" db="EMBL/GenBank/DDBJ databases">
        <title>Enhanced cultured diversity of the mouse gut microbiota enables custom-made synthetic communities.</title>
        <authorList>
            <person name="Afrizal A."/>
        </authorList>
    </citation>
    <scope>NUCLEOTIDE SEQUENCE</scope>
    <source>
        <strain evidence="8">DSM 29482</strain>
    </source>
</reference>
<evidence type="ECO:0000256" key="2">
    <source>
        <dbReference type="ARBA" id="ARBA00017823"/>
    </source>
</evidence>
<evidence type="ECO:0000313" key="8">
    <source>
        <dbReference type="EMBL" id="MCR2044727.1"/>
    </source>
</evidence>
<keyword evidence="5" id="KW-0805">Transcription regulation</keyword>
<dbReference type="GO" id="GO:0045892">
    <property type="term" value="P:negative regulation of DNA-templated transcription"/>
    <property type="evidence" value="ECO:0007669"/>
    <property type="project" value="InterPro"/>
</dbReference>
<evidence type="ECO:0000259" key="7">
    <source>
        <dbReference type="Pfam" id="PF04316"/>
    </source>
</evidence>
<keyword evidence="8" id="KW-0966">Cell projection</keyword>
<dbReference type="EMBL" id="JANJZL010000008">
    <property type="protein sequence ID" value="MCR2044727.1"/>
    <property type="molecule type" value="Genomic_DNA"/>
</dbReference>
<keyword evidence="8" id="KW-0969">Cilium</keyword>
<keyword evidence="8" id="KW-0282">Flagellum</keyword>
<accession>A0A9X2MKB3</accession>
<dbReference type="InterPro" id="IPR007412">
    <property type="entry name" value="FlgM"/>
</dbReference>
<feature type="domain" description="Anti-sigma-28 factor FlgM C-terminal" evidence="7">
    <location>
        <begin position="31"/>
        <end position="85"/>
    </location>
</feature>
<dbReference type="GO" id="GO:0044781">
    <property type="term" value="P:bacterial-type flagellum organization"/>
    <property type="evidence" value="ECO:0007669"/>
    <property type="project" value="UniProtKB-KW"/>
</dbReference>
<dbReference type="AlphaFoldDB" id="A0A9X2MKB3"/>
<dbReference type="InterPro" id="IPR031316">
    <property type="entry name" value="FlgM_C"/>
</dbReference>
<dbReference type="RefSeq" id="WP_042678786.1">
    <property type="nucleotide sequence ID" value="NZ_CABKTM010000007.1"/>
</dbReference>
<dbReference type="NCBIfam" id="TIGR03824">
    <property type="entry name" value="FlgM_jcvi"/>
    <property type="match status" value="1"/>
</dbReference>
<evidence type="ECO:0000313" key="9">
    <source>
        <dbReference type="Proteomes" id="UP001142078"/>
    </source>
</evidence>
<sequence length="93" mass="10927">MNVNRVDKVFQIYKNNSARKVKLNGNKCRKDELDLSSKAVEYQSAFIKIKELPEIRENKVKKIGNEIKTGNYKIDGENIVDRIIERINFDKRI</sequence>
<evidence type="ECO:0000256" key="5">
    <source>
        <dbReference type="ARBA" id="ARBA00023015"/>
    </source>
</evidence>
<comment type="similarity">
    <text evidence="1">Belongs to the FlgM family.</text>
</comment>
<dbReference type="Pfam" id="PF04316">
    <property type="entry name" value="FlgM"/>
    <property type="match status" value="1"/>
</dbReference>
<evidence type="ECO:0000256" key="3">
    <source>
        <dbReference type="ARBA" id="ARBA00022491"/>
    </source>
</evidence>
<evidence type="ECO:0000256" key="6">
    <source>
        <dbReference type="ARBA" id="ARBA00023163"/>
    </source>
</evidence>
<organism evidence="8 9">
    <name type="scientific">Anaerosalibacter massiliensis</name>
    <dbReference type="NCBI Taxonomy" id="1347392"/>
    <lineage>
        <taxon>Bacteria</taxon>
        <taxon>Bacillati</taxon>
        <taxon>Bacillota</taxon>
        <taxon>Tissierellia</taxon>
        <taxon>Tissierellales</taxon>
        <taxon>Sporanaerobacteraceae</taxon>
        <taxon>Anaerosalibacter</taxon>
    </lineage>
</organism>
<evidence type="ECO:0000256" key="4">
    <source>
        <dbReference type="ARBA" id="ARBA00022795"/>
    </source>
</evidence>
<keyword evidence="4" id="KW-1005">Bacterial flagellum biogenesis</keyword>
<name>A0A9X2MKB3_9FIRM</name>
<keyword evidence="3" id="KW-0678">Repressor</keyword>
<protein>
    <recommendedName>
        <fullName evidence="2">Negative regulator of flagellin synthesis</fullName>
    </recommendedName>
</protein>
<proteinExistence type="inferred from homology"/>
<comment type="caution">
    <text evidence="8">The sequence shown here is derived from an EMBL/GenBank/DDBJ whole genome shotgun (WGS) entry which is preliminary data.</text>
</comment>